<dbReference type="PANTHER" id="PTHR44758">
    <property type="entry name" value="NAD(P) TRANSHYDROGENASE SUBUNIT BETA"/>
    <property type="match status" value="1"/>
</dbReference>
<proteinExistence type="inferred from homology"/>
<accession>C8XBM3</accession>
<evidence type="ECO:0000256" key="11">
    <source>
        <dbReference type="ARBA" id="ARBA00022989"/>
    </source>
</evidence>
<dbReference type="FunCoup" id="C8XBM3">
    <property type="interactions" value="3"/>
</dbReference>
<evidence type="ECO:0000259" key="17">
    <source>
        <dbReference type="Pfam" id="PF02233"/>
    </source>
</evidence>
<feature type="domain" description="NADP transhydrogenase beta-like" evidence="17">
    <location>
        <begin position="14"/>
        <end position="465"/>
    </location>
</feature>
<dbReference type="PANTHER" id="PTHR44758:SF1">
    <property type="entry name" value="NAD(P) TRANSHYDROGENASE SUBUNIT BETA"/>
    <property type="match status" value="1"/>
</dbReference>
<feature type="transmembrane region" description="Helical" evidence="16">
    <location>
        <begin position="221"/>
        <end position="239"/>
    </location>
</feature>
<evidence type="ECO:0000256" key="2">
    <source>
        <dbReference type="ARBA" id="ARBA00004429"/>
    </source>
</evidence>
<feature type="transmembrane region" description="Helical" evidence="16">
    <location>
        <begin position="12"/>
        <end position="31"/>
    </location>
</feature>
<name>C8XBM3_NAKMY</name>
<comment type="subcellular location">
    <subcellularLocation>
        <location evidence="2">Cell inner membrane</location>
        <topology evidence="2">Multi-pass membrane protein</topology>
    </subcellularLocation>
</comment>
<dbReference type="FunFam" id="3.40.50.1220:FF:000002">
    <property type="entry name" value="NAD(P) transhydrogenase subunit beta"/>
    <property type="match status" value="1"/>
</dbReference>
<sequence>MNTVVNERWYSLVQAAYVIAGVLFILSLAGLAHQKSAKAGNMAGKIGMALALAATVLLALLNSEQAVAVTAALIAGALLIGAVIGTIAARRVEMTQMPQMIAILHSFVGLAAVLVGFNSYLTEEHADAVHLIEVFLGVFIGAVTFTGSIIAYLKLSAKMKSAPLTLPGRNLLNLLLLVISAALLAWFVAAPSLLPLVIMTVVALLLGLHLVAAIGGGDMPVVVSMLNSYSGWAAAAAGFMLSNNLLIITGALVGSSGAILSYIMCKAMNRKFTAVILGGFGTEVKSSSKSDEDYGEHRETTTGDLAELLRESQTVVIAPGYGMAVAKAQYPVADLTAKLRAMGKDVKFAVHPVAGRLPGHMNVLLAEARVPYDIVLEMDEIQDDFPDTDVVLVIGANDTVNPAAAEDPGSPIAGMPVLQVWEAKHVVVFKRSMATGYAGVQNPLFFRENTAMLFGDAKDQVEELAHLVGVSAHEMAPAQS</sequence>
<evidence type="ECO:0000256" key="9">
    <source>
        <dbReference type="ARBA" id="ARBA00022857"/>
    </source>
</evidence>
<feature type="transmembrane region" description="Helical" evidence="16">
    <location>
        <begin position="101"/>
        <end position="122"/>
    </location>
</feature>
<dbReference type="KEGG" id="nml:Namu_1077"/>
<evidence type="ECO:0000256" key="6">
    <source>
        <dbReference type="ARBA" id="ARBA00022475"/>
    </source>
</evidence>
<evidence type="ECO:0000256" key="12">
    <source>
        <dbReference type="ARBA" id="ARBA00023027"/>
    </source>
</evidence>
<keyword evidence="9 15" id="KW-0521">NADP</keyword>
<organism evidence="18 19">
    <name type="scientific">Nakamurella multipartita (strain ATCC 700099 / DSM 44233 / CIP 104796 / JCM 9543 / NBRC 105858 / Y-104)</name>
    <name type="common">Microsphaera multipartita</name>
    <dbReference type="NCBI Taxonomy" id="479431"/>
    <lineage>
        <taxon>Bacteria</taxon>
        <taxon>Bacillati</taxon>
        <taxon>Actinomycetota</taxon>
        <taxon>Actinomycetes</taxon>
        <taxon>Nakamurellales</taxon>
        <taxon>Nakamurellaceae</taxon>
        <taxon>Nakamurella</taxon>
    </lineage>
</organism>
<dbReference type="RefSeq" id="WP_015746399.1">
    <property type="nucleotide sequence ID" value="NC_013235.1"/>
</dbReference>
<comment type="similarity">
    <text evidence="3 15">Belongs to the PNT beta subunit family.</text>
</comment>
<dbReference type="EC" id="7.1.1.1" evidence="4 15"/>
<protein>
    <recommendedName>
        <fullName evidence="5 15">NAD(P) transhydrogenase subunit beta</fullName>
        <ecNumber evidence="4 15">7.1.1.1</ecNumber>
    </recommendedName>
    <alternativeName>
        <fullName evidence="15">Nicotinamide nucleotide transhydrogenase subunit beta</fullName>
    </alternativeName>
</protein>
<dbReference type="GO" id="GO:0016491">
    <property type="term" value="F:oxidoreductase activity"/>
    <property type="evidence" value="ECO:0007669"/>
    <property type="project" value="UniProtKB-KW"/>
</dbReference>
<keyword evidence="12 15" id="KW-0520">NAD</keyword>
<keyword evidence="10 15" id="KW-1278">Translocase</keyword>
<evidence type="ECO:0000256" key="5">
    <source>
        <dbReference type="ARBA" id="ARBA00014581"/>
    </source>
</evidence>
<reference evidence="19" key="1">
    <citation type="submission" date="2009-09" db="EMBL/GenBank/DDBJ databases">
        <title>The complete genome of Nakamurella multipartita DSM 44233.</title>
        <authorList>
            <consortium name="US DOE Joint Genome Institute (JGI-PGF)"/>
            <person name="Lucas S."/>
            <person name="Copeland A."/>
            <person name="Lapidus A."/>
            <person name="Glavina del Rio T."/>
            <person name="Dalin E."/>
            <person name="Tice H."/>
            <person name="Bruce D."/>
            <person name="Goodwin L."/>
            <person name="Pitluck S."/>
            <person name="Kyrpides N."/>
            <person name="Mavromatis K."/>
            <person name="Ivanova N."/>
            <person name="Ovchinnikova G."/>
            <person name="Sims D."/>
            <person name="Meincke L."/>
            <person name="Brettin T."/>
            <person name="Detter J.C."/>
            <person name="Han C."/>
            <person name="Larimer F."/>
            <person name="Land M."/>
            <person name="Hauser L."/>
            <person name="Markowitz V."/>
            <person name="Cheng J.-F."/>
            <person name="Hugenholtz P."/>
            <person name="Woyke T."/>
            <person name="Wu D."/>
            <person name="Klenk H.-P."/>
            <person name="Eisen J.A."/>
        </authorList>
    </citation>
    <scope>NUCLEOTIDE SEQUENCE [LARGE SCALE GENOMIC DNA]</scope>
    <source>
        <strain evidence="19">ATCC 700099 / DSM 44233 / CIP 104796 / JCM 9543 / NBRC 105858 / Y-104</strain>
    </source>
</reference>
<dbReference type="STRING" id="479431.Namu_1077"/>
<dbReference type="AlphaFoldDB" id="C8XBM3"/>
<dbReference type="GO" id="GO:0008750">
    <property type="term" value="F:proton-translocating NAD(P)+ transhydrogenase activity"/>
    <property type="evidence" value="ECO:0007669"/>
    <property type="project" value="UniProtKB-EC"/>
</dbReference>
<feature type="transmembrane region" description="Helical" evidence="16">
    <location>
        <begin position="196"/>
        <end position="214"/>
    </location>
</feature>
<evidence type="ECO:0000256" key="4">
    <source>
        <dbReference type="ARBA" id="ARBA00012943"/>
    </source>
</evidence>
<dbReference type="HOGENOM" id="CLU_007866_4_0_11"/>
<dbReference type="GO" id="GO:0050661">
    <property type="term" value="F:NADP binding"/>
    <property type="evidence" value="ECO:0007669"/>
    <property type="project" value="InterPro"/>
</dbReference>
<dbReference type="InterPro" id="IPR034300">
    <property type="entry name" value="PNTB-like"/>
</dbReference>
<evidence type="ECO:0000313" key="19">
    <source>
        <dbReference type="Proteomes" id="UP000002218"/>
    </source>
</evidence>
<feature type="transmembrane region" description="Helical" evidence="16">
    <location>
        <begin position="67"/>
        <end position="89"/>
    </location>
</feature>
<dbReference type="EMBL" id="CP001737">
    <property type="protein sequence ID" value="ACV77485.1"/>
    <property type="molecule type" value="Genomic_DNA"/>
</dbReference>
<keyword evidence="6 15" id="KW-1003">Cell membrane</keyword>
<dbReference type="InParanoid" id="C8XBM3"/>
<evidence type="ECO:0000256" key="1">
    <source>
        <dbReference type="ARBA" id="ARBA00003943"/>
    </source>
</evidence>
<feature type="transmembrane region" description="Helical" evidence="16">
    <location>
        <begin position="245"/>
        <end position="265"/>
    </location>
</feature>
<evidence type="ECO:0000256" key="13">
    <source>
        <dbReference type="ARBA" id="ARBA00023136"/>
    </source>
</evidence>
<dbReference type="Proteomes" id="UP000002218">
    <property type="component" value="Chromosome"/>
</dbReference>
<evidence type="ECO:0000256" key="15">
    <source>
        <dbReference type="PIRNR" id="PIRNR000204"/>
    </source>
</evidence>
<comment type="catalytic activity">
    <reaction evidence="14 15">
        <text>NAD(+) + NADPH + H(+)(in) = NADH + NADP(+) + H(+)(out)</text>
        <dbReference type="Rhea" id="RHEA:47992"/>
        <dbReference type="ChEBI" id="CHEBI:15378"/>
        <dbReference type="ChEBI" id="CHEBI:57540"/>
        <dbReference type="ChEBI" id="CHEBI:57783"/>
        <dbReference type="ChEBI" id="CHEBI:57945"/>
        <dbReference type="ChEBI" id="CHEBI:58349"/>
        <dbReference type="EC" id="7.1.1.1"/>
    </reaction>
</comment>
<feature type="transmembrane region" description="Helical" evidence="16">
    <location>
        <begin position="171"/>
        <end position="190"/>
    </location>
</feature>
<keyword evidence="7 15" id="KW-0997">Cell inner membrane</keyword>
<dbReference type="InterPro" id="IPR012136">
    <property type="entry name" value="NADH_DH_b"/>
</dbReference>
<dbReference type="NCBIfam" id="NF006974">
    <property type="entry name" value="PRK09444.1"/>
    <property type="match status" value="1"/>
</dbReference>
<evidence type="ECO:0000313" key="18">
    <source>
        <dbReference type="EMBL" id="ACV77485.1"/>
    </source>
</evidence>
<keyword evidence="19" id="KW-1185">Reference proteome</keyword>
<evidence type="ECO:0000256" key="7">
    <source>
        <dbReference type="ARBA" id="ARBA00022519"/>
    </source>
</evidence>
<evidence type="ECO:0000256" key="10">
    <source>
        <dbReference type="ARBA" id="ARBA00022967"/>
    </source>
</evidence>
<keyword evidence="13 15" id="KW-0472">Membrane</keyword>
<dbReference type="SUPFAM" id="SSF52467">
    <property type="entry name" value="DHS-like NAD/FAD-binding domain"/>
    <property type="match status" value="1"/>
</dbReference>
<feature type="transmembrane region" description="Helical" evidence="16">
    <location>
        <begin position="43"/>
        <end position="61"/>
    </location>
</feature>
<keyword evidence="18" id="KW-0560">Oxidoreductase</keyword>
<dbReference type="InterPro" id="IPR029035">
    <property type="entry name" value="DHS-like_NAD/FAD-binding_dom"/>
</dbReference>
<evidence type="ECO:0000256" key="16">
    <source>
        <dbReference type="SAM" id="Phobius"/>
    </source>
</evidence>
<dbReference type="PIRSF" id="PIRSF000204">
    <property type="entry name" value="PNTB"/>
    <property type="match status" value="1"/>
</dbReference>
<dbReference type="GO" id="GO:0005886">
    <property type="term" value="C:plasma membrane"/>
    <property type="evidence" value="ECO:0007669"/>
    <property type="project" value="UniProtKB-SubCell"/>
</dbReference>
<feature type="transmembrane region" description="Helical" evidence="16">
    <location>
        <begin position="128"/>
        <end position="150"/>
    </location>
</feature>
<comment type="function">
    <text evidence="1 15">The transhydrogenation between NADH and NADP is coupled to respiration and ATP hydrolysis and functions as a proton pump across the membrane.</text>
</comment>
<evidence type="ECO:0000256" key="8">
    <source>
        <dbReference type="ARBA" id="ARBA00022692"/>
    </source>
</evidence>
<dbReference type="Gene3D" id="3.40.50.1220">
    <property type="entry name" value="TPP-binding domain"/>
    <property type="match status" value="1"/>
</dbReference>
<keyword evidence="8 16" id="KW-0812">Transmembrane</keyword>
<evidence type="ECO:0000256" key="3">
    <source>
        <dbReference type="ARBA" id="ARBA00007919"/>
    </source>
</evidence>
<dbReference type="eggNOG" id="COG1282">
    <property type="taxonomic scope" value="Bacteria"/>
</dbReference>
<gene>
    <name evidence="18" type="ordered locus">Namu_1077</name>
</gene>
<keyword evidence="11 16" id="KW-1133">Transmembrane helix</keyword>
<dbReference type="Pfam" id="PF02233">
    <property type="entry name" value="PNTB"/>
    <property type="match status" value="1"/>
</dbReference>
<reference evidence="18 19" key="2">
    <citation type="journal article" date="2010" name="Stand. Genomic Sci.">
        <title>Complete genome sequence of Nakamurella multipartita type strain (Y-104).</title>
        <authorList>
            <person name="Tice H."/>
            <person name="Mayilraj S."/>
            <person name="Sims D."/>
            <person name="Lapidus A."/>
            <person name="Nolan M."/>
            <person name="Lucas S."/>
            <person name="Glavina Del Rio T."/>
            <person name="Copeland A."/>
            <person name="Cheng J.F."/>
            <person name="Meincke L."/>
            <person name="Bruce D."/>
            <person name="Goodwin L."/>
            <person name="Pitluck S."/>
            <person name="Ivanova N."/>
            <person name="Mavromatis K."/>
            <person name="Ovchinnikova G."/>
            <person name="Pati A."/>
            <person name="Chen A."/>
            <person name="Palaniappan K."/>
            <person name="Land M."/>
            <person name="Hauser L."/>
            <person name="Chang Y.J."/>
            <person name="Jeffries C.D."/>
            <person name="Detter J.C."/>
            <person name="Brettin T."/>
            <person name="Rohde M."/>
            <person name="Goker M."/>
            <person name="Bristow J."/>
            <person name="Eisen J.A."/>
            <person name="Markowitz V."/>
            <person name="Hugenholtz P."/>
            <person name="Kyrpides N.C."/>
            <person name="Klenk H.P."/>
            <person name="Chen F."/>
        </authorList>
    </citation>
    <scope>NUCLEOTIDE SEQUENCE [LARGE SCALE GENOMIC DNA]</scope>
    <source>
        <strain evidence="19">ATCC 700099 / DSM 44233 / CIP 104796 / JCM 9543 / NBRC 105858 / Y-104</strain>
    </source>
</reference>
<evidence type="ECO:0000256" key="14">
    <source>
        <dbReference type="ARBA" id="ARBA00048202"/>
    </source>
</evidence>